<evidence type="ECO:0000259" key="1">
    <source>
        <dbReference type="Pfam" id="PF24968"/>
    </source>
</evidence>
<organism evidence="2 3">
    <name type="scientific">Claviceps purpurea (strain 20.1)</name>
    <name type="common">Ergot fungus</name>
    <name type="synonym">Sphacelia segetum</name>
    <dbReference type="NCBI Taxonomy" id="1111077"/>
    <lineage>
        <taxon>Eukaryota</taxon>
        <taxon>Fungi</taxon>
        <taxon>Dikarya</taxon>
        <taxon>Ascomycota</taxon>
        <taxon>Pezizomycotina</taxon>
        <taxon>Sordariomycetes</taxon>
        <taxon>Hypocreomycetidae</taxon>
        <taxon>Hypocreales</taxon>
        <taxon>Clavicipitaceae</taxon>
        <taxon>Claviceps</taxon>
    </lineage>
</organism>
<dbReference type="EMBL" id="CAGA01000047">
    <property type="protein sequence ID" value="CCE32871.1"/>
    <property type="molecule type" value="Genomic_DNA"/>
</dbReference>
<dbReference type="HOGENOM" id="CLU_085826_0_1_1"/>
<gene>
    <name evidence="2" type="ORF">CPUR_06736</name>
</gene>
<evidence type="ECO:0000313" key="2">
    <source>
        <dbReference type="EMBL" id="CCE32871.1"/>
    </source>
</evidence>
<dbReference type="Pfam" id="PF24968">
    <property type="entry name" value="DUF7770"/>
    <property type="match status" value="1"/>
</dbReference>
<dbReference type="eggNOG" id="ENOG502SPQR">
    <property type="taxonomic scope" value="Eukaryota"/>
</dbReference>
<dbReference type="VEuPathDB" id="FungiDB:CPUR_06736"/>
<keyword evidence="3" id="KW-1185">Reference proteome</keyword>
<comment type="caution">
    <text evidence="2">The sequence shown here is derived from an EMBL/GenBank/DDBJ whole genome shotgun (WGS) entry which is preliminary data.</text>
</comment>
<proteinExistence type="predicted"/>
<dbReference type="InterPro" id="IPR056672">
    <property type="entry name" value="DUF7770"/>
</dbReference>
<dbReference type="OrthoDB" id="4949838at2759"/>
<feature type="domain" description="DUF7770" evidence="1">
    <location>
        <begin position="22"/>
        <end position="179"/>
    </location>
</feature>
<dbReference type="STRING" id="1111077.M1W3M3"/>
<dbReference type="Proteomes" id="UP000016801">
    <property type="component" value="Unassembled WGS sequence"/>
</dbReference>
<protein>
    <recommendedName>
        <fullName evidence="1">DUF7770 domain-containing protein</fullName>
    </recommendedName>
</protein>
<sequence>MDRNWNQDDFELEDLKETVETIHVCAKRNDQNYRVGGSPPVNHWVIFLEISASHSVYLDMALDCDAEDDDLRGKIDISTMVYGCTRRTIHKLSFPTKGRPKVEDIVKLINRNGLHKYTFASQNEDCRFWVNTLISYLEKEGVVESGSAGQMSTDASYYYVDPSGREIRIIRDVDKGAFMILDFYMKAYET</sequence>
<dbReference type="AlphaFoldDB" id="M1W3M3"/>
<reference evidence="2 3" key="1">
    <citation type="journal article" date="2013" name="PLoS Genet.">
        <title>Plant-symbiotic fungi as chemical engineers: Multi-genome analysis of the Clavicipitaceae reveals dynamics of alkaloid loci.</title>
        <authorList>
            <person name="Schardl C.L."/>
            <person name="Young C.A."/>
            <person name="Hesse U."/>
            <person name="Amyotte S.G."/>
            <person name="Andreeva K."/>
            <person name="Calie P.J."/>
            <person name="Fleetwood D.J."/>
            <person name="Haws D.C."/>
            <person name="Moore N."/>
            <person name="Oeser B."/>
            <person name="Panaccione D.G."/>
            <person name="Schweri K.K."/>
            <person name="Voisey C.R."/>
            <person name="Farman M.L."/>
            <person name="Jaromczyk J.W."/>
            <person name="Roe B.A."/>
            <person name="O'Sullivan D.M."/>
            <person name="Scott B."/>
            <person name="Tudzynski P."/>
            <person name="An Z."/>
            <person name="Arnaoudova E.G."/>
            <person name="Bullock C.T."/>
            <person name="Charlton N.D."/>
            <person name="Chen L."/>
            <person name="Cox M."/>
            <person name="Dinkins R.D."/>
            <person name="Florea S."/>
            <person name="Glenn A.E."/>
            <person name="Gordon A."/>
            <person name="Gueldener U."/>
            <person name="Harris D.R."/>
            <person name="Hollin W."/>
            <person name="Jaromczyk J."/>
            <person name="Johnson R.D."/>
            <person name="Khan A.K."/>
            <person name="Leistner E."/>
            <person name="Leuchtmann A."/>
            <person name="Li C."/>
            <person name="Liu J."/>
            <person name="Liu J."/>
            <person name="Liu M."/>
            <person name="Mace W."/>
            <person name="Machado C."/>
            <person name="Nagabhyru P."/>
            <person name="Pan J."/>
            <person name="Schmid J."/>
            <person name="Sugawara K."/>
            <person name="Steiner U."/>
            <person name="Takach J.E."/>
            <person name="Tanaka E."/>
            <person name="Webb J.S."/>
            <person name="Wilson E.V."/>
            <person name="Wiseman J.L."/>
            <person name="Yoshida R."/>
            <person name="Zeng Z."/>
        </authorList>
    </citation>
    <scope>NUCLEOTIDE SEQUENCE [LARGE SCALE GENOMIC DNA]</scope>
    <source>
        <strain evidence="2 3">20.1</strain>
    </source>
</reference>
<evidence type="ECO:0000313" key="3">
    <source>
        <dbReference type="Proteomes" id="UP000016801"/>
    </source>
</evidence>
<name>M1W3M3_CLAP2</name>
<accession>M1W3M3</accession>